<dbReference type="Pfam" id="PF13966">
    <property type="entry name" value="zf-RVT"/>
    <property type="match status" value="1"/>
</dbReference>
<evidence type="ECO:0000313" key="2">
    <source>
        <dbReference type="EMBL" id="KAL0310271.1"/>
    </source>
</evidence>
<dbReference type="CDD" id="cd06222">
    <property type="entry name" value="RNase_H_like"/>
    <property type="match status" value="1"/>
</dbReference>
<accession>A0AAW2KX43</accession>
<dbReference type="AlphaFoldDB" id="A0AAW2KX43"/>
<organism evidence="2">
    <name type="scientific">Sesamum calycinum</name>
    <dbReference type="NCBI Taxonomy" id="2727403"/>
    <lineage>
        <taxon>Eukaryota</taxon>
        <taxon>Viridiplantae</taxon>
        <taxon>Streptophyta</taxon>
        <taxon>Embryophyta</taxon>
        <taxon>Tracheophyta</taxon>
        <taxon>Spermatophyta</taxon>
        <taxon>Magnoliopsida</taxon>
        <taxon>eudicotyledons</taxon>
        <taxon>Gunneridae</taxon>
        <taxon>Pentapetalae</taxon>
        <taxon>asterids</taxon>
        <taxon>lamiids</taxon>
        <taxon>Lamiales</taxon>
        <taxon>Pedaliaceae</taxon>
        <taxon>Sesamum</taxon>
    </lineage>
</organism>
<dbReference type="PANTHER" id="PTHR46890">
    <property type="entry name" value="NON-LTR RETROLELEMENT REVERSE TRANSCRIPTASE-LIKE PROTEIN-RELATED"/>
    <property type="match status" value="1"/>
</dbReference>
<gene>
    <name evidence="2" type="ORF">Scaly_2944800</name>
</gene>
<reference evidence="2" key="2">
    <citation type="journal article" date="2024" name="Plant">
        <title>Genomic evolution and insights into agronomic trait innovations of Sesamum species.</title>
        <authorList>
            <person name="Miao H."/>
            <person name="Wang L."/>
            <person name="Qu L."/>
            <person name="Liu H."/>
            <person name="Sun Y."/>
            <person name="Le M."/>
            <person name="Wang Q."/>
            <person name="Wei S."/>
            <person name="Zheng Y."/>
            <person name="Lin W."/>
            <person name="Duan Y."/>
            <person name="Cao H."/>
            <person name="Xiong S."/>
            <person name="Wang X."/>
            <person name="Wei L."/>
            <person name="Li C."/>
            <person name="Ma Q."/>
            <person name="Ju M."/>
            <person name="Zhao R."/>
            <person name="Li G."/>
            <person name="Mu C."/>
            <person name="Tian Q."/>
            <person name="Mei H."/>
            <person name="Zhang T."/>
            <person name="Gao T."/>
            <person name="Zhang H."/>
        </authorList>
    </citation>
    <scope>NUCLEOTIDE SEQUENCE</scope>
    <source>
        <strain evidence="2">KEN8</strain>
    </source>
</reference>
<protein>
    <recommendedName>
        <fullName evidence="1">Reverse transcriptase zinc-binding domain-containing protein</fullName>
    </recommendedName>
</protein>
<reference evidence="2" key="1">
    <citation type="submission" date="2020-06" db="EMBL/GenBank/DDBJ databases">
        <authorList>
            <person name="Li T."/>
            <person name="Hu X."/>
            <person name="Zhang T."/>
            <person name="Song X."/>
            <person name="Zhang H."/>
            <person name="Dai N."/>
            <person name="Sheng W."/>
            <person name="Hou X."/>
            <person name="Wei L."/>
        </authorList>
    </citation>
    <scope>NUCLEOTIDE SEQUENCE</scope>
    <source>
        <strain evidence="2">KEN8</strain>
        <tissue evidence="2">Leaf</tissue>
    </source>
</reference>
<dbReference type="InterPro" id="IPR026960">
    <property type="entry name" value="RVT-Znf"/>
</dbReference>
<sequence>MNSEYLEDGLTDEDRRSLCVMPTLEEVREAVFSIDSDSVAGPDGFGVVFFHTCWEIVSKDVFGIVIEFFHGVEMPKGFTATTISLILKTASPTCWSAITVTKWFCAGAIVELNVLLAQELIHSLDSHRPKANVVLKLDMVKAYDRVQLGVPLSGLAAQVSALQTQAVQYVLGYQLKHQPVTYLGVPLYKGNRKVCLFDSIISRVRDMLQGEGSVSFWHDNWLGEKPLAQLLHRDTYTMEPAAGQGDKIVWMGSSAGDFSTKSAWEAIRKASPRRQLLIDAWHRFLRSTISVFLWRLFQDRIPVDARMRQKGFNFPSKCQCCEAEEKWNAANYHRVPFSINGNILEVQRHLRTLYAARTLTSTQWKGDLHGAAVMGFIFRQTVPRAPSIVHWRAPSPSWFKLNTGGSSFGNPGLAGAAGIIRDSAGHVHLAYQIALGIGASVLTELTAV</sequence>
<proteinExistence type="predicted"/>
<feature type="domain" description="Reverse transcriptase zinc-binding" evidence="1">
    <location>
        <begin position="258"/>
        <end position="325"/>
    </location>
</feature>
<comment type="caution">
    <text evidence="2">The sequence shown here is derived from an EMBL/GenBank/DDBJ whole genome shotgun (WGS) entry which is preliminary data.</text>
</comment>
<name>A0AAW2KX43_9LAMI</name>
<dbReference type="InterPro" id="IPR052343">
    <property type="entry name" value="Retrotransposon-Effector_Assoc"/>
</dbReference>
<dbReference type="InterPro" id="IPR044730">
    <property type="entry name" value="RNase_H-like_dom_plant"/>
</dbReference>
<evidence type="ECO:0000259" key="1">
    <source>
        <dbReference type="Pfam" id="PF13966"/>
    </source>
</evidence>
<dbReference type="PANTHER" id="PTHR46890:SF1">
    <property type="entry name" value="REVERSE TRANSCRIPTASE DOMAIN-CONTAINING PROTEIN"/>
    <property type="match status" value="1"/>
</dbReference>
<dbReference type="EMBL" id="JACGWM010000238">
    <property type="protein sequence ID" value="KAL0310271.1"/>
    <property type="molecule type" value="Genomic_DNA"/>
</dbReference>